<dbReference type="GO" id="GO:0000709">
    <property type="term" value="P:meiotic joint molecule formation"/>
    <property type="evidence" value="ECO:0007669"/>
    <property type="project" value="TreeGrafter"/>
</dbReference>
<dbReference type="GO" id="GO:0032798">
    <property type="term" value="C:Swi5-Sfr1 complex"/>
    <property type="evidence" value="ECO:0007669"/>
    <property type="project" value="TreeGrafter"/>
</dbReference>
<dbReference type="Gene3D" id="1.20.5.170">
    <property type="match status" value="1"/>
</dbReference>
<evidence type="ECO:0000256" key="1">
    <source>
        <dbReference type="ARBA" id="ARBA00008060"/>
    </source>
</evidence>
<dbReference type="AlphaFoldDB" id="A0A1Y2D0F4"/>
<dbReference type="GO" id="GO:0034974">
    <property type="term" value="C:Swi5-Swi2 complex"/>
    <property type="evidence" value="ECO:0007669"/>
    <property type="project" value="TreeGrafter"/>
</dbReference>
<dbReference type="Proteomes" id="UP000193642">
    <property type="component" value="Unassembled WGS sequence"/>
</dbReference>
<dbReference type="PANTHER" id="PTHR28529:SF2">
    <property type="entry name" value="DNA REPAIR PROTEIN SWI5 HOMOLOG"/>
    <property type="match status" value="1"/>
</dbReference>
<keyword evidence="5" id="KW-1185">Reference proteome</keyword>
<dbReference type="EMBL" id="MCGO01000004">
    <property type="protein sequence ID" value="ORY52085.1"/>
    <property type="molecule type" value="Genomic_DNA"/>
</dbReference>
<keyword evidence="2" id="KW-0227">DNA damage</keyword>
<evidence type="ECO:0000256" key="3">
    <source>
        <dbReference type="ARBA" id="ARBA00023204"/>
    </source>
</evidence>
<sequence length="91" mass="10274">MISDTTKAEITAALEARITALQVQIAQRREEIQLLDYDATTATAIIKAHMELLHDYNKARDDGQKLFGLIADKTGETISSVYERYEIEDDD</sequence>
<comment type="similarity">
    <text evidence="1">Belongs to the SWI5/SAE3 family.</text>
</comment>
<evidence type="ECO:0008006" key="6">
    <source>
        <dbReference type="Google" id="ProtNLM"/>
    </source>
</evidence>
<accession>A0A1Y2D0F4</accession>
<gene>
    <name evidence="4" type="ORF">BCR33DRAFT_846047</name>
</gene>
<comment type="caution">
    <text evidence="4">The sequence shown here is derived from an EMBL/GenBank/DDBJ whole genome shotgun (WGS) entry which is preliminary data.</text>
</comment>
<dbReference type="PANTHER" id="PTHR28529">
    <property type="entry name" value="DNA REPAIR PROTEIN SWI5 HOMOLOG"/>
    <property type="match status" value="1"/>
</dbReference>
<organism evidence="4 5">
    <name type="scientific">Rhizoclosmatium globosum</name>
    <dbReference type="NCBI Taxonomy" id="329046"/>
    <lineage>
        <taxon>Eukaryota</taxon>
        <taxon>Fungi</taxon>
        <taxon>Fungi incertae sedis</taxon>
        <taxon>Chytridiomycota</taxon>
        <taxon>Chytridiomycota incertae sedis</taxon>
        <taxon>Chytridiomycetes</taxon>
        <taxon>Chytridiales</taxon>
        <taxon>Chytriomycetaceae</taxon>
        <taxon>Rhizoclosmatium</taxon>
    </lineage>
</organism>
<dbReference type="GO" id="GO:0010772">
    <property type="term" value="P:meiotic DNA recombinase assembly involved in reciprocal meiotic recombination"/>
    <property type="evidence" value="ECO:0007669"/>
    <property type="project" value="TreeGrafter"/>
</dbReference>
<protein>
    <recommendedName>
        <fullName evidence="6">Swi5-domain-containing protein</fullName>
    </recommendedName>
</protein>
<keyword evidence="3" id="KW-0234">DNA repair</keyword>
<reference evidence="4 5" key="1">
    <citation type="submission" date="2016-07" db="EMBL/GenBank/DDBJ databases">
        <title>Pervasive Adenine N6-methylation of Active Genes in Fungi.</title>
        <authorList>
            <consortium name="DOE Joint Genome Institute"/>
            <person name="Mondo S.J."/>
            <person name="Dannebaum R.O."/>
            <person name="Kuo R.C."/>
            <person name="Labutti K."/>
            <person name="Haridas S."/>
            <person name="Kuo A."/>
            <person name="Salamov A."/>
            <person name="Ahrendt S.R."/>
            <person name="Lipzen A."/>
            <person name="Sullivan W."/>
            <person name="Andreopoulos W.B."/>
            <person name="Clum A."/>
            <person name="Lindquist E."/>
            <person name="Daum C."/>
            <person name="Ramamoorthy G.K."/>
            <person name="Gryganskyi A."/>
            <person name="Culley D."/>
            <person name="Magnuson J.K."/>
            <person name="James T.Y."/>
            <person name="O'Malley M.A."/>
            <person name="Stajich J.E."/>
            <person name="Spatafora J.W."/>
            <person name="Visel A."/>
            <person name="Grigoriev I.V."/>
        </authorList>
    </citation>
    <scope>NUCLEOTIDE SEQUENCE [LARGE SCALE GENOMIC DNA]</scope>
    <source>
        <strain evidence="4 5">JEL800</strain>
    </source>
</reference>
<dbReference type="OrthoDB" id="2101902at2759"/>
<proteinExistence type="inferred from homology"/>
<evidence type="ECO:0000256" key="2">
    <source>
        <dbReference type="ARBA" id="ARBA00022763"/>
    </source>
</evidence>
<name>A0A1Y2D0F4_9FUNG</name>
<dbReference type="InterPro" id="IPR010760">
    <property type="entry name" value="DNA-repair_Swi5"/>
</dbReference>
<dbReference type="Pfam" id="PF07061">
    <property type="entry name" value="Swi5"/>
    <property type="match status" value="1"/>
</dbReference>
<evidence type="ECO:0000313" key="4">
    <source>
        <dbReference type="EMBL" id="ORY52085.1"/>
    </source>
</evidence>
<evidence type="ECO:0000313" key="5">
    <source>
        <dbReference type="Proteomes" id="UP000193642"/>
    </source>
</evidence>